<dbReference type="OrthoDB" id="6638045at2"/>
<keyword evidence="1" id="KW-0238">DNA-binding</keyword>
<dbReference type="InterPro" id="IPR016032">
    <property type="entry name" value="Sig_transdc_resp-reg_C-effctor"/>
</dbReference>
<keyword evidence="2" id="KW-1185">Reference proteome</keyword>
<protein>
    <submittedName>
        <fullName evidence="1">DNA-binding HTH domain-containing protein</fullName>
    </submittedName>
</protein>
<dbReference type="Proteomes" id="UP000004116">
    <property type="component" value="Unassembled WGS sequence"/>
</dbReference>
<dbReference type="GO" id="GO:0006355">
    <property type="term" value="P:regulation of DNA-templated transcription"/>
    <property type="evidence" value="ECO:0007669"/>
    <property type="project" value="InterPro"/>
</dbReference>
<evidence type="ECO:0000313" key="1">
    <source>
        <dbReference type="EMBL" id="EGY29581.1"/>
    </source>
</evidence>
<accession>G2GXE8</accession>
<dbReference type="InterPro" id="IPR036388">
    <property type="entry name" value="WH-like_DNA-bd_sf"/>
</dbReference>
<evidence type="ECO:0000313" key="2">
    <source>
        <dbReference type="Proteomes" id="UP000004116"/>
    </source>
</evidence>
<name>G2GXE8_9ENTR</name>
<dbReference type="AlphaFoldDB" id="G2GXE8"/>
<reference evidence="1 2" key="1">
    <citation type="journal article" date="2012" name="Genome Res.">
        <title>Genomic basis of endosymbiont-conferred protection against an insect parasitoid.</title>
        <authorList>
            <person name="Hansen A.K."/>
            <person name="Vorburger C."/>
            <person name="Moran N.A."/>
        </authorList>
    </citation>
    <scope>NUCLEOTIDE SEQUENCE [LARGE SCALE GENOMIC DNA]</scope>
    <source>
        <strain evidence="2">R5.15</strain>
    </source>
</reference>
<dbReference type="Gene3D" id="1.10.10.10">
    <property type="entry name" value="Winged helix-like DNA-binding domain superfamily/Winged helix DNA-binding domain"/>
    <property type="match status" value="1"/>
</dbReference>
<organism evidence="1 2">
    <name type="scientific">Candidatus Regiella insecticola 5.15</name>
    <dbReference type="NCBI Taxonomy" id="1005043"/>
    <lineage>
        <taxon>Bacteria</taxon>
        <taxon>Pseudomonadati</taxon>
        <taxon>Pseudomonadota</taxon>
        <taxon>Gammaproteobacteria</taxon>
        <taxon>Enterobacterales</taxon>
        <taxon>Enterobacteriaceae</taxon>
        <taxon>aphid secondary symbionts</taxon>
        <taxon>Candidatus Regiella</taxon>
    </lineage>
</organism>
<gene>
    <name evidence="1" type="ORF">Rin_00004400</name>
</gene>
<dbReference type="SUPFAM" id="SSF46894">
    <property type="entry name" value="C-terminal effector domain of the bipartite response regulators"/>
    <property type="match status" value="1"/>
</dbReference>
<sequence length="92" mass="11076">MKVFFIDDFSPYLELFPELSKTQLKIFVMYGHGITPERITLELNITLNTFYSHIKYIKDKYQVDSSSELRGIFYARRDSHYMRSLKKLTRKI</sequence>
<dbReference type="GO" id="GO:0003677">
    <property type="term" value="F:DNA binding"/>
    <property type="evidence" value="ECO:0007669"/>
    <property type="project" value="UniProtKB-KW"/>
</dbReference>
<comment type="caution">
    <text evidence="1">The sequence shown here is derived from an EMBL/GenBank/DDBJ whole genome shotgun (WGS) entry which is preliminary data.</text>
</comment>
<dbReference type="RefSeq" id="WP_006706142.1">
    <property type="nucleotide sequence ID" value="NZ_AGCA01000094.1"/>
</dbReference>
<proteinExistence type="predicted"/>
<dbReference type="EMBL" id="AGCA01000094">
    <property type="protein sequence ID" value="EGY29581.1"/>
    <property type="molecule type" value="Genomic_DNA"/>
</dbReference>